<accession>A0A8H6FGK3</accession>
<keyword evidence="2" id="KW-1185">Reference proteome</keyword>
<evidence type="ECO:0000313" key="1">
    <source>
        <dbReference type="EMBL" id="KAF6227495.1"/>
    </source>
</evidence>
<dbReference type="RefSeq" id="XP_037158986.1">
    <property type="nucleotide sequence ID" value="XM_037314107.1"/>
</dbReference>
<dbReference type="EMBL" id="JACCJC010000086">
    <property type="protein sequence ID" value="KAF6227495.1"/>
    <property type="molecule type" value="Genomic_DNA"/>
</dbReference>
<protein>
    <submittedName>
        <fullName evidence="1">Uncharacterized protein</fullName>
    </submittedName>
</protein>
<dbReference type="Proteomes" id="UP000578531">
    <property type="component" value="Unassembled WGS sequence"/>
</dbReference>
<reference evidence="1 2" key="1">
    <citation type="journal article" date="2020" name="Genomics">
        <title>Complete, high-quality genomes from long-read metagenomic sequencing of two wolf lichen thalli reveals enigmatic genome architecture.</title>
        <authorList>
            <person name="McKenzie S.K."/>
            <person name="Walston R.F."/>
            <person name="Allen J.L."/>
        </authorList>
    </citation>
    <scope>NUCLEOTIDE SEQUENCE [LARGE SCALE GENOMIC DNA]</scope>
    <source>
        <strain evidence="1">WasteWater2</strain>
    </source>
</reference>
<organism evidence="1 2">
    <name type="scientific">Letharia columbiana</name>
    <dbReference type="NCBI Taxonomy" id="112416"/>
    <lineage>
        <taxon>Eukaryota</taxon>
        <taxon>Fungi</taxon>
        <taxon>Dikarya</taxon>
        <taxon>Ascomycota</taxon>
        <taxon>Pezizomycotina</taxon>
        <taxon>Lecanoromycetes</taxon>
        <taxon>OSLEUM clade</taxon>
        <taxon>Lecanoromycetidae</taxon>
        <taxon>Lecanorales</taxon>
        <taxon>Lecanorineae</taxon>
        <taxon>Parmeliaceae</taxon>
        <taxon>Letharia</taxon>
    </lineage>
</organism>
<comment type="caution">
    <text evidence="1">The sequence shown here is derived from an EMBL/GenBank/DDBJ whole genome shotgun (WGS) entry which is preliminary data.</text>
</comment>
<dbReference type="GeneID" id="59293871"/>
<name>A0A8H6FGK3_9LECA</name>
<sequence length="134" mass="14908">MLSDNIPTYNELAERTDRIGVQRPLVGEDINNSLQRDTIIRGRKKAVQARQVVKKTARRLTPAASNPAANKVPTLAIPIQVPRPPPWRGPIPRTNTNHLVAGLSKTATPLAGNSTNTFEGIRREQGRWYDRLGR</sequence>
<evidence type="ECO:0000313" key="2">
    <source>
        <dbReference type="Proteomes" id="UP000578531"/>
    </source>
</evidence>
<proteinExistence type="predicted"/>
<gene>
    <name evidence="1" type="ORF">HO173_012235</name>
</gene>
<dbReference type="AlphaFoldDB" id="A0A8H6FGK3"/>